<dbReference type="Gene3D" id="3.10.450.360">
    <property type="match status" value="1"/>
</dbReference>
<dbReference type="EMBL" id="AJWY01008114">
    <property type="protein sequence ID" value="EKC62114.1"/>
    <property type="molecule type" value="Genomic_DNA"/>
</dbReference>
<organism evidence="1">
    <name type="scientific">human gut metagenome</name>
    <dbReference type="NCBI Taxonomy" id="408170"/>
    <lineage>
        <taxon>unclassified sequences</taxon>
        <taxon>metagenomes</taxon>
        <taxon>organismal metagenomes</taxon>
    </lineage>
</organism>
<dbReference type="AlphaFoldDB" id="K1T3H4"/>
<comment type="caution">
    <text evidence="1">The sequence shown here is derived from an EMBL/GenBank/DDBJ whole genome shotgun (WGS) entry which is preliminary data.</text>
</comment>
<name>K1T3H4_9ZZZZ</name>
<keyword evidence="1" id="KW-0449">Lipoprotein</keyword>
<sequence length="64" mass="7202">EVRRAELPEAVTAAWAVSEYAGWEFDGADYLQTPDGAWYALELEEERTDREVTLRIAENGTILG</sequence>
<feature type="non-terminal residue" evidence="1">
    <location>
        <position position="1"/>
    </location>
</feature>
<evidence type="ECO:0000313" key="1">
    <source>
        <dbReference type="EMBL" id="EKC62114.1"/>
    </source>
</evidence>
<gene>
    <name evidence="1" type="ORF">LEA_12013</name>
</gene>
<accession>K1T3H4</accession>
<protein>
    <submittedName>
        <fullName evidence="1">Lipoprotein</fullName>
    </submittedName>
</protein>
<proteinExistence type="predicted"/>
<reference evidence="1" key="1">
    <citation type="journal article" date="2013" name="Environ. Microbiol.">
        <title>Microbiota from the distal guts of lean and obese adolescents exhibit partial functional redundancy besides clear differences in community structure.</title>
        <authorList>
            <person name="Ferrer M."/>
            <person name="Ruiz A."/>
            <person name="Lanza F."/>
            <person name="Haange S.B."/>
            <person name="Oberbach A."/>
            <person name="Till H."/>
            <person name="Bargiela R."/>
            <person name="Campoy C."/>
            <person name="Segura M.T."/>
            <person name="Richter M."/>
            <person name="von Bergen M."/>
            <person name="Seifert J."/>
            <person name="Suarez A."/>
        </authorList>
    </citation>
    <scope>NUCLEOTIDE SEQUENCE</scope>
</reference>